<dbReference type="InterPro" id="IPR007219">
    <property type="entry name" value="XnlR_reg_dom"/>
</dbReference>
<proteinExistence type="predicted"/>
<dbReference type="PANTHER" id="PTHR47654">
    <property type="entry name" value="ZN(II)2CYS6 TRANSCRIPTION FACTOR (EUROFUNG)-RELATED"/>
    <property type="match status" value="1"/>
</dbReference>
<dbReference type="PANTHER" id="PTHR47654:SF5">
    <property type="entry name" value="TRANSCRIPTION FACTOR DOMAIN-CONTAINING PROTEIN"/>
    <property type="match status" value="1"/>
</dbReference>
<dbReference type="CDD" id="cd12148">
    <property type="entry name" value="fungal_TF_MHR"/>
    <property type="match status" value="1"/>
</dbReference>
<feature type="domain" description="Xylanolytic transcriptional activator regulatory" evidence="3">
    <location>
        <begin position="251"/>
        <end position="324"/>
    </location>
</feature>
<dbReference type="SMART" id="SM00906">
    <property type="entry name" value="Fungal_trans"/>
    <property type="match status" value="1"/>
</dbReference>
<dbReference type="EMBL" id="KZ805335">
    <property type="protein sequence ID" value="PVI03095.1"/>
    <property type="molecule type" value="Genomic_DNA"/>
</dbReference>
<sequence length="567" mass="63581">PTERKASVGESVDADSEAEVTGSITSDELHSVDENLFHDRESRATGFIGQNSAVQWLHTVRNETRGPERMDFTHQFNNTSEGQLGEAADVPSSSPGYTFRVSNSTFYLDCDEYDMNEPINSWELPDPEVAELLVDCYMETVHPSFPILPETFDHAFRRYCHSAKTGQQYRLADDWQATLNLVLAIGAQYLRLSQSRLRVGEHDQVLYMKRAMGLMGLDKLITCLPGPSLREIQATGLLSLYFLTVGQVNRAWTIVGVAIRFSLAIGLHLRNDGSSTTSESKEAMSRVWWSLDSLENLLCTMTGRPYVINRDQCTAPIPRVFPKAFIRRDSTSHPPSSHWVSQPLTTVNRGTNSGGNVSQLSFQENMVAAAAIIEKALSGLYSPQVAGNSWQQIHTKILALSNDLEKWAVVALSNNFHPSSSANDLHVQREQLLLKFQYYSAKLLIFRPCLSRLDQRGTGDSNASAEFNRKGSIECIQGAHAFTSLFPDHLDLTFIFQRTPWWCIVHNIMQALAVFLLGRSFWDSEVEFKDETSQASIKKLLSWLEHMSVGNAVAKRAHDMVIEIINT</sequence>
<name>A0A2V1E0V0_9PLEO</name>
<protein>
    <recommendedName>
        <fullName evidence="3">Xylanolytic transcriptional activator regulatory domain-containing protein</fullName>
    </recommendedName>
</protein>
<evidence type="ECO:0000313" key="4">
    <source>
        <dbReference type="EMBL" id="PVI03095.1"/>
    </source>
</evidence>
<feature type="region of interest" description="Disordered" evidence="2">
    <location>
        <begin position="1"/>
        <end position="27"/>
    </location>
</feature>
<keyword evidence="5" id="KW-1185">Reference proteome</keyword>
<dbReference type="OrthoDB" id="5296287at2759"/>
<dbReference type="GO" id="GO:0003677">
    <property type="term" value="F:DNA binding"/>
    <property type="evidence" value="ECO:0007669"/>
    <property type="project" value="InterPro"/>
</dbReference>
<evidence type="ECO:0000259" key="3">
    <source>
        <dbReference type="SMART" id="SM00906"/>
    </source>
</evidence>
<evidence type="ECO:0000256" key="1">
    <source>
        <dbReference type="ARBA" id="ARBA00023242"/>
    </source>
</evidence>
<dbReference type="AlphaFoldDB" id="A0A2V1E0V0"/>
<accession>A0A2V1E0V0</accession>
<dbReference type="Pfam" id="PF04082">
    <property type="entry name" value="Fungal_trans"/>
    <property type="match status" value="1"/>
</dbReference>
<keyword evidence="1" id="KW-0539">Nucleus</keyword>
<organism evidence="4 5">
    <name type="scientific">Periconia macrospinosa</name>
    <dbReference type="NCBI Taxonomy" id="97972"/>
    <lineage>
        <taxon>Eukaryota</taxon>
        <taxon>Fungi</taxon>
        <taxon>Dikarya</taxon>
        <taxon>Ascomycota</taxon>
        <taxon>Pezizomycotina</taxon>
        <taxon>Dothideomycetes</taxon>
        <taxon>Pleosporomycetidae</taxon>
        <taxon>Pleosporales</taxon>
        <taxon>Massarineae</taxon>
        <taxon>Periconiaceae</taxon>
        <taxon>Periconia</taxon>
    </lineage>
</organism>
<reference evidence="4 5" key="1">
    <citation type="journal article" date="2018" name="Sci. Rep.">
        <title>Comparative genomics provides insights into the lifestyle and reveals functional heterogeneity of dark septate endophytic fungi.</title>
        <authorList>
            <person name="Knapp D.G."/>
            <person name="Nemeth J.B."/>
            <person name="Barry K."/>
            <person name="Hainaut M."/>
            <person name="Henrissat B."/>
            <person name="Johnson J."/>
            <person name="Kuo A."/>
            <person name="Lim J.H.P."/>
            <person name="Lipzen A."/>
            <person name="Nolan M."/>
            <person name="Ohm R.A."/>
            <person name="Tamas L."/>
            <person name="Grigoriev I.V."/>
            <person name="Spatafora J.W."/>
            <person name="Nagy L.G."/>
            <person name="Kovacs G.M."/>
        </authorList>
    </citation>
    <scope>NUCLEOTIDE SEQUENCE [LARGE SCALE GENOMIC DNA]</scope>
    <source>
        <strain evidence="4 5">DSE2036</strain>
    </source>
</reference>
<gene>
    <name evidence="4" type="ORF">DM02DRAFT_493557</name>
</gene>
<feature type="non-terminal residue" evidence="4">
    <location>
        <position position="567"/>
    </location>
</feature>
<dbReference type="InterPro" id="IPR053230">
    <property type="entry name" value="Trans_reg_galc"/>
</dbReference>
<feature type="non-terminal residue" evidence="4">
    <location>
        <position position="1"/>
    </location>
</feature>
<dbReference type="GO" id="GO:0006351">
    <property type="term" value="P:DNA-templated transcription"/>
    <property type="evidence" value="ECO:0007669"/>
    <property type="project" value="InterPro"/>
</dbReference>
<dbReference type="Proteomes" id="UP000244855">
    <property type="component" value="Unassembled WGS sequence"/>
</dbReference>
<evidence type="ECO:0000256" key="2">
    <source>
        <dbReference type="SAM" id="MobiDB-lite"/>
    </source>
</evidence>
<dbReference type="GO" id="GO:0008270">
    <property type="term" value="F:zinc ion binding"/>
    <property type="evidence" value="ECO:0007669"/>
    <property type="project" value="InterPro"/>
</dbReference>
<evidence type="ECO:0000313" key="5">
    <source>
        <dbReference type="Proteomes" id="UP000244855"/>
    </source>
</evidence>